<feature type="compositionally biased region" description="Basic and acidic residues" evidence="8">
    <location>
        <begin position="139"/>
        <end position="172"/>
    </location>
</feature>
<keyword evidence="3" id="KW-0813">Transport</keyword>
<organism evidence="9 10">
    <name type="scientific">Quercus suber</name>
    <name type="common">Cork oak</name>
    <dbReference type="NCBI Taxonomy" id="58331"/>
    <lineage>
        <taxon>Eukaryota</taxon>
        <taxon>Viridiplantae</taxon>
        <taxon>Streptophyta</taxon>
        <taxon>Embryophyta</taxon>
        <taxon>Tracheophyta</taxon>
        <taxon>Spermatophyta</taxon>
        <taxon>Magnoliopsida</taxon>
        <taxon>eudicotyledons</taxon>
        <taxon>Gunneridae</taxon>
        <taxon>Pentapetalae</taxon>
        <taxon>rosids</taxon>
        <taxon>fabids</taxon>
        <taxon>Fagales</taxon>
        <taxon>Fagaceae</taxon>
        <taxon>Quercus</taxon>
    </lineage>
</organism>
<evidence type="ECO:0000256" key="1">
    <source>
        <dbReference type="ARBA" id="ARBA00004167"/>
    </source>
</evidence>
<dbReference type="GO" id="GO:0006865">
    <property type="term" value="P:amino acid transport"/>
    <property type="evidence" value="ECO:0007669"/>
    <property type="project" value="UniProtKB-KW"/>
</dbReference>
<reference evidence="9 10" key="1">
    <citation type="journal article" date="2018" name="Sci. Data">
        <title>The draft genome sequence of cork oak.</title>
        <authorList>
            <person name="Ramos A.M."/>
            <person name="Usie A."/>
            <person name="Barbosa P."/>
            <person name="Barros P.M."/>
            <person name="Capote T."/>
            <person name="Chaves I."/>
            <person name="Simoes F."/>
            <person name="Abreu I."/>
            <person name="Carrasquinho I."/>
            <person name="Faro C."/>
            <person name="Guimaraes J.B."/>
            <person name="Mendonca D."/>
            <person name="Nobrega F."/>
            <person name="Rodrigues L."/>
            <person name="Saibo N.J.M."/>
            <person name="Varela M.C."/>
            <person name="Egas C."/>
            <person name="Matos J."/>
            <person name="Miguel C.M."/>
            <person name="Oliveira M.M."/>
            <person name="Ricardo C.P."/>
            <person name="Goncalves S."/>
        </authorList>
    </citation>
    <scope>NUCLEOTIDE SEQUENCE [LARGE SCALE GENOMIC DNA]</scope>
    <source>
        <strain evidence="10">cv. HL8</strain>
    </source>
</reference>
<feature type="compositionally biased region" description="Basic and acidic residues" evidence="8">
    <location>
        <begin position="317"/>
        <end position="350"/>
    </location>
</feature>
<feature type="compositionally biased region" description="Polar residues" evidence="8">
    <location>
        <begin position="173"/>
        <end position="185"/>
    </location>
</feature>
<dbReference type="PANTHER" id="PTHR33228:SF49">
    <property type="entry name" value="PROTEIN GLUTAMINE DUMPER 5"/>
    <property type="match status" value="1"/>
</dbReference>
<sequence length="362" mass="39379">MRTIARVSSTTTTTAETSIVSPTPSMSVMQTQAQPSPWHSPVPYLFGGLAAMLGLIAFALLILACSYWKLAGQLDEREGGQERDLENGDEKDAGDSESKAVKVLEEKFLVIMAGDEKPTFLATPMYSKAASFGDGVNVKGEKKDGDNKAENRETMKKEMSDHEQATTEETRESPGNQEAQDHNQVSSTTTTTAETSIVSPTPSMSVMQTRAQPSPWHSPVPYLFGGLAAMLGLIAFALLILACSYWKLAGQLDEREGGQERDLENGDEKDAGDSESKAVKVFEEKFLVIMAGDEKPTFLATPMYSKAASFGDGVNVKGEKKDGDNKAENCETMKKEMSDHEQATTEETRESPGNQEVQDHNQ</sequence>
<name>A0AAW0KVS5_QUESU</name>
<proteinExistence type="inferred from homology"/>
<keyword evidence="5" id="KW-0029">Amino-acid transport</keyword>
<evidence type="ECO:0000256" key="4">
    <source>
        <dbReference type="ARBA" id="ARBA00022692"/>
    </source>
</evidence>
<feature type="region of interest" description="Disordered" evidence="8">
    <location>
        <begin position="310"/>
        <end position="362"/>
    </location>
</feature>
<comment type="subcellular location">
    <subcellularLocation>
        <location evidence="1">Membrane</location>
        <topology evidence="1">Single-pass membrane protein</topology>
    </subcellularLocation>
</comment>
<evidence type="ECO:0000256" key="3">
    <source>
        <dbReference type="ARBA" id="ARBA00022448"/>
    </source>
</evidence>
<evidence type="ECO:0000256" key="2">
    <source>
        <dbReference type="ARBA" id="ARBA00009977"/>
    </source>
</evidence>
<dbReference type="Proteomes" id="UP000237347">
    <property type="component" value="Unassembled WGS sequence"/>
</dbReference>
<feature type="compositionally biased region" description="Low complexity" evidence="8">
    <location>
        <begin position="1"/>
        <end position="23"/>
    </location>
</feature>
<feature type="compositionally biased region" description="Low complexity" evidence="8">
    <location>
        <begin position="186"/>
        <end position="201"/>
    </location>
</feature>
<dbReference type="GO" id="GO:0016020">
    <property type="term" value="C:membrane"/>
    <property type="evidence" value="ECO:0007669"/>
    <property type="project" value="UniProtKB-SubCell"/>
</dbReference>
<evidence type="ECO:0000256" key="5">
    <source>
        <dbReference type="ARBA" id="ARBA00022970"/>
    </source>
</evidence>
<feature type="region of interest" description="Disordered" evidence="8">
    <location>
        <begin position="76"/>
        <end position="98"/>
    </location>
</feature>
<gene>
    <name evidence="9" type="primary">GDU3_1</name>
    <name evidence="9" type="ORF">CFP56_014279</name>
</gene>
<dbReference type="InterPro" id="IPR040359">
    <property type="entry name" value="GDU"/>
</dbReference>
<dbReference type="PANTHER" id="PTHR33228">
    <property type="entry name" value="PROTEIN GLUTAMINE DUMPER 4-RELATED"/>
    <property type="match status" value="1"/>
</dbReference>
<protein>
    <submittedName>
        <fullName evidence="9">Protein glutamine dumper 3</fullName>
    </submittedName>
</protein>
<keyword evidence="4" id="KW-0812">Transmembrane</keyword>
<evidence type="ECO:0000256" key="7">
    <source>
        <dbReference type="ARBA" id="ARBA00023136"/>
    </source>
</evidence>
<feature type="region of interest" description="Disordered" evidence="8">
    <location>
        <begin position="254"/>
        <end position="276"/>
    </location>
</feature>
<evidence type="ECO:0000256" key="6">
    <source>
        <dbReference type="ARBA" id="ARBA00022989"/>
    </source>
</evidence>
<keyword evidence="10" id="KW-1185">Reference proteome</keyword>
<keyword evidence="7" id="KW-0472">Membrane</keyword>
<comment type="similarity">
    <text evidence="2">Belongs to the GLUTAMINE DUMPER 1 (TC 9.B.60) family.</text>
</comment>
<accession>A0AAW0KVS5</accession>
<feature type="region of interest" description="Disordered" evidence="8">
    <location>
        <begin position="1"/>
        <end position="34"/>
    </location>
</feature>
<evidence type="ECO:0000256" key="8">
    <source>
        <dbReference type="SAM" id="MobiDB-lite"/>
    </source>
</evidence>
<feature type="compositionally biased region" description="Polar residues" evidence="8">
    <location>
        <begin position="202"/>
        <end position="212"/>
    </location>
</feature>
<keyword evidence="6" id="KW-1133">Transmembrane helix</keyword>
<evidence type="ECO:0000313" key="9">
    <source>
        <dbReference type="EMBL" id="KAK7842121.1"/>
    </source>
</evidence>
<dbReference type="AlphaFoldDB" id="A0AAW0KVS5"/>
<dbReference type="EMBL" id="PKMF04000226">
    <property type="protein sequence ID" value="KAK7842121.1"/>
    <property type="molecule type" value="Genomic_DNA"/>
</dbReference>
<dbReference type="GO" id="GO:0080143">
    <property type="term" value="P:regulation of amino acid export"/>
    <property type="evidence" value="ECO:0007669"/>
    <property type="project" value="InterPro"/>
</dbReference>
<evidence type="ECO:0000313" key="10">
    <source>
        <dbReference type="Proteomes" id="UP000237347"/>
    </source>
</evidence>
<feature type="region of interest" description="Disordered" evidence="8">
    <location>
        <begin position="132"/>
        <end position="212"/>
    </location>
</feature>
<comment type="caution">
    <text evidence="9">The sequence shown here is derived from an EMBL/GenBank/DDBJ whole genome shotgun (WGS) entry which is preliminary data.</text>
</comment>
<feature type="compositionally biased region" description="Polar residues" evidence="8">
    <location>
        <begin position="24"/>
        <end position="34"/>
    </location>
</feature>